<dbReference type="InterPro" id="IPR012337">
    <property type="entry name" value="RNaseH-like_sf"/>
</dbReference>
<evidence type="ECO:0000313" key="2">
    <source>
        <dbReference type="EMBL" id="KAK4381807.1"/>
    </source>
</evidence>
<comment type="caution">
    <text evidence="2">The sequence shown here is derived from an EMBL/GenBank/DDBJ whole genome shotgun (WGS) entry which is preliminary data.</text>
</comment>
<dbReference type="Proteomes" id="UP001289374">
    <property type="component" value="Unassembled WGS sequence"/>
</dbReference>
<accession>A0AAE1T570</accession>
<proteinExistence type="predicted"/>
<dbReference type="InterPro" id="IPR044730">
    <property type="entry name" value="RNase_H-like_dom_plant"/>
</dbReference>
<dbReference type="InterPro" id="IPR036397">
    <property type="entry name" value="RNaseH_sf"/>
</dbReference>
<dbReference type="GO" id="GO:0004523">
    <property type="term" value="F:RNA-DNA hybrid ribonuclease activity"/>
    <property type="evidence" value="ECO:0007669"/>
    <property type="project" value="InterPro"/>
</dbReference>
<evidence type="ECO:0000259" key="1">
    <source>
        <dbReference type="Pfam" id="PF13456"/>
    </source>
</evidence>
<dbReference type="Gene3D" id="3.30.420.10">
    <property type="entry name" value="Ribonuclease H-like superfamily/Ribonuclease H"/>
    <property type="match status" value="1"/>
</dbReference>
<dbReference type="SUPFAM" id="SSF53098">
    <property type="entry name" value="Ribonuclease H-like"/>
    <property type="match status" value="1"/>
</dbReference>
<dbReference type="PANTHER" id="PTHR47074">
    <property type="entry name" value="BNAC02G40300D PROTEIN"/>
    <property type="match status" value="1"/>
</dbReference>
<name>A0AAE1T570_9LAMI</name>
<gene>
    <name evidence="2" type="ORF">Sango_2932400</name>
</gene>
<sequence length="306" mass="34058">MKAKYFPHSFVLEAHIGSNSSFAWRNIMSAQDLVKVGFKRRIGSASSVRVCRDPWIPKSHSFQPLIRPRQLDSSTTVASLIDIDQGIGIVRSSKNVSAPKIVSSSLLFLLSEAIIKICFFSTILQQGFREANARGHRQSCPPVLNRWRHPLVDSIKINFDGATFKSSGEIGIGVVARYFYGACLDWISHRIFCPAAPLIAEVLAAREAISFALKSNWGKVILEGDCADLFHLLNCSAADFSFSGPLVNDIHFLCSSLDCVFSLVRRTENSVDHCLQETQALVRKALCYYRTLLTLHLLPILLLNEC</sequence>
<reference evidence="2" key="2">
    <citation type="journal article" date="2024" name="Plant">
        <title>Genomic evolution and insights into agronomic trait innovations of Sesamum species.</title>
        <authorList>
            <person name="Miao H."/>
            <person name="Wang L."/>
            <person name="Qu L."/>
            <person name="Liu H."/>
            <person name="Sun Y."/>
            <person name="Le M."/>
            <person name="Wang Q."/>
            <person name="Wei S."/>
            <person name="Zheng Y."/>
            <person name="Lin W."/>
            <person name="Duan Y."/>
            <person name="Cao H."/>
            <person name="Xiong S."/>
            <person name="Wang X."/>
            <person name="Wei L."/>
            <person name="Li C."/>
            <person name="Ma Q."/>
            <person name="Ju M."/>
            <person name="Zhao R."/>
            <person name="Li G."/>
            <person name="Mu C."/>
            <person name="Tian Q."/>
            <person name="Mei H."/>
            <person name="Zhang T."/>
            <person name="Gao T."/>
            <person name="Zhang H."/>
        </authorList>
    </citation>
    <scope>NUCLEOTIDE SEQUENCE</scope>
    <source>
        <strain evidence="2">K16</strain>
    </source>
</reference>
<evidence type="ECO:0000313" key="3">
    <source>
        <dbReference type="Proteomes" id="UP001289374"/>
    </source>
</evidence>
<dbReference type="CDD" id="cd06222">
    <property type="entry name" value="RNase_H_like"/>
    <property type="match status" value="1"/>
</dbReference>
<dbReference type="Pfam" id="PF13456">
    <property type="entry name" value="RVT_3"/>
    <property type="match status" value="1"/>
</dbReference>
<feature type="domain" description="RNase H type-1" evidence="1">
    <location>
        <begin position="158"/>
        <end position="275"/>
    </location>
</feature>
<organism evidence="2 3">
    <name type="scientific">Sesamum angolense</name>
    <dbReference type="NCBI Taxonomy" id="2727404"/>
    <lineage>
        <taxon>Eukaryota</taxon>
        <taxon>Viridiplantae</taxon>
        <taxon>Streptophyta</taxon>
        <taxon>Embryophyta</taxon>
        <taxon>Tracheophyta</taxon>
        <taxon>Spermatophyta</taxon>
        <taxon>Magnoliopsida</taxon>
        <taxon>eudicotyledons</taxon>
        <taxon>Gunneridae</taxon>
        <taxon>Pentapetalae</taxon>
        <taxon>asterids</taxon>
        <taxon>lamiids</taxon>
        <taxon>Lamiales</taxon>
        <taxon>Pedaliaceae</taxon>
        <taxon>Sesamum</taxon>
    </lineage>
</organism>
<reference evidence="2" key="1">
    <citation type="submission" date="2020-06" db="EMBL/GenBank/DDBJ databases">
        <authorList>
            <person name="Li T."/>
            <person name="Hu X."/>
            <person name="Zhang T."/>
            <person name="Song X."/>
            <person name="Zhang H."/>
            <person name="Dai N."/>
            <person name="Sheng W."/>
            <person name="Hou X."/>
            <person name="Wei L."/>
        </authorList>
    </citation>
    <scope>NUCLEOTIDE SEQUENCE</scope>
    <source>
        <strain evidence="2">K16</strain>
        <tissue evidence="2">Leaf</tissue>
    </source>
</reference>
<keyword evidence="3" id="KW-1185">Reference proteome</keyword>
<dbReference type="AlphaFoldDB" id="A0AAE1T570"/>
<dbReference type="InterPro" id="IPR052929">
    <property type="entry name" value="RNase_H-like_EbsB-rel"/>
</dbReference>
<dbReference type="EMBL" id="JACGWL010000809">
    <property type="protein sequence ID" value="KAK4381807.1"/>
    <property type="molecule type" value="Genomic_DNA"/>
</dbReference>
<dbReference type="PANTHER" id="PTHR47074:SF11">
    <property type="entry name" value="REVERSE TRANSCRIPTASE-LIKE PROTEIN"/>
    <property type="match status" value="1"/>
</dbReference>
<dbReference type="GO" id="GO:0003676">
    <property type="term" value="F:nucleic acid binding"/>
    <property type="evidence" value="ECO:0007669"/>
    <property type="project" value="InterPro"/>
</dbReference>
<dbReference type="InterPro" id="IPR002156">
    <property type="entry name" value="RNaseH_domain"/>
</dbReference>
<protein>
    <recommendedName>
        <fullName evidence="1">RNase H type-1 domain-containing protein</fullName>
    </recommendedName>
</protein>